<dbReference type="Proteomes" id="UP000034838">
    <property type="component" value="Unassembled WGS sequence"/>
</dbReference>
<protein>
    <submittedName>
        <fullName evidence="3">Alkaline-shock protein</fullName>
    </submittedName>
</protein>
<dbReference type="AlphaFoldDB" id="A0A1J4Q1G7"/>
<evidence type="ECO:0000313" key="3">
    <source>
        <dbReference type="EMBL" id="OIK26404.1"/>
    </source>
</evidence>
<feature type="region of interest" description="Disordered" evidence="2">
    <location>
        <begin position="1"/>
        <end position="40"/>
    </location>
</feature>
<keyword evidence="4" id="KW-1185">Reference proteome</keyword>
<feature type="compositionally biased region" description="Low complexity" evidence="2">
    <location>
        <begin position="22"/>
        <end position="37"/>
    </location>
</feature>
<reference evidence="3" key="1">
    <citation type="submission" date="2016-10" db="EMBL/GenBank/DDBJ databases">
        <title>Genome sequence of Streptomyces malaysiense MUSC 136.</title>
        <authorList>
            <person name="Lee L.-H."/>
            <person name="Ser H.-L."/>
        </authorList>
    </citation>
    <scope>NUCLEOTIDE SEQUENCE [LARGE SCALE GENOMIC DNA]</scope>
    <source>
        <strain evidence="3">MUSC 136</strain>
    </source>
</reference>
<gene>
    <name evidence="3" type="ORF">VT52_016485</name>
</gene>
<dbReference type="PANTHER" id="PTHR34297:SF3">
    <property type="entry name" value="ALKALINE SHOCK PROTEIN 23"/>
    <property type="match status" value="1"/>
</dbReference>
<sequence length="167" mass="17266">MTTQTAVAAKEVPAHRTGGRTEGTTTVSGGAGGADQPAADRGRTSIADLVVVKVAGIAAREIPGVYDMGGGLSRTIGAVRDRVPGGRPNVGRGVKVEVGERQTAIDLDLVVEYGVPITDVSRDVRENVISAVERVTGLEVVEVNITVNDVRLPDEDEPSAGAEARVE</sequence>
<proteinExistence type="inferred from homology"/>
<evidence type="ECO:0000313" key="4">
    <source>
        <dbReference type="Proteomes" id="UP000034838"/>
    </source>
</evidence>
<accession>A0A1J4Q1G7</accession>
<comment type="caution">
    <text evidence="3">The sequence shown here is derived from an EMBL/GenBank/DDBJ whole genome shotgun (WGS) entry which is preliminary data.</text>
</comment>
<dbReference type="EMBL" id="LBDA02000036">
    <property type="protein sequence ID" value="OIK26404.1"/>
    <property type="molecule type" value="Genomic_DNA"/>
</dbReference>
<dbReference type="RefSeq" id="WP_046425912.1">
    <property type="nucleotide sequence ID" value="NZ_LBDA02000036.1"/>
</dbReference>
<dbReference type="Pfam" id="PF03780">
    <property type="entry name" value="Asp23"/>
    <property type="match status" value="1"/>
</dbReference>
<evidence type="ECO:0000256" key="2">
    <source>
        <dbReference type="SAM" id="MobiDB-lite"/>
    </source>
</evidence>
<evidence type="ECO:0000256" key="1">
    <source>
        <dbReference type="ARBA" id="ARBA00005721"/>
    </source>
</evidence>
<comment type="similarity">
    <text evidence="1">Belongs to the asp23 family.</text>
</comment>
<name>A0A1J4Q1G7_9ACTN</name>
<dbReference type="PANTHER" id="PTHR34297">
    <property type="entry name" value="HYPOTHETICAL CYTOSOLIC PROTEIN-RELATED"/>
    <property type="match status" value="1"/>
</dbReference>
<dbReference type="InterPro" id="IPR005531">
    <property type="entry name" value="Asp23"/>
</dbReference>
<dbReference type="OrthoDB" id="9808942at2"/>
<organism evidence="3 4">
    <name type="scientific">Streptomyces malaysiense</name>
    <dbReference type="NCBI Taxonomy" id="1428626"/>
    <lineage>
        <taxon>Bacteria</taxon>
        <taxon>Bacillati</taxon>
        <taxon>Actinomycetota</taxon>
        <taxon>Actinomycetes</taxon>
        <taxon>Kitasatosporales</taxon>
        <taxon>Streptomycetaceae</taxon>
        <taxon>Streptomyces</taxon>
    </lineage>
</organism>